<dbReference type="Proteomes" id="UP000658382">
    <property type="component" value="Unassembled WGS sequence"/>
</dbReference>
<sequence length="50" mass="5576">MNKDAGAGRGNIRQSIDKAKNFILSDVNKKTADVGQPKRQPFFTHTDVFI</sequence>
<accession>A0A917UW14</accession>
<keyword evidence="2" id="KW-1185">Reference proteome</keyword>
<evidence type="ECO:0000313" key="1">
    <source>
        <dbReference type="EMBL" id="GGJ89289.1"/>
    </source>
</evidence>
<protein>
    <submittedName>
        <fullName evidence="1">Uncharacterized protein</fullName>
    </submittedName>
</protein>
<proteinExistence type="predicted"/>
<dbReference type="EMBL" id="BMNQ01000008">
    <property type="protein sequence ID" value="GGJ89289.1"/>
    <property type="molecule type" value="Genomic_DNA"/>
</dbReference>
<reference evidence="1" key="1">
    <citation type="journal article" date="2014" name="Int. J. Syst. Evol. Microbiol.">
        <title>Complete genome sequence of Corynebacterium casei LMG S-19264T (=DSM 44701T), isolated from a smear-ripened cheese.</title>
        <authorList>
            <consortium name="US DOE Joint Genome Institute (JGI-PGF)"/>
            <person name="Walter F."/>
            <person name="Albersmeier A."/>
            <person name="Kalinowski J."/>
            <person name="Ruckert C."/>
        </authorList>
    </citation>
    <scope>NUCLEOTIDE SEQUENCE</scope>
    <source>
        <strain evidence="1">JCM 12580</strain>
    </source>
</reference>
<evidence type="ECO:0000313" key="2">
    <source>
        <dbReference type="Proteomes" id="UP000658382"/>
    </source>
</evidence>
<comment type="caution">
    <text evidence="1">The sequence shown here is derived from an EMBL/GenBank/DDBJ whole genome shotgun (WGS) entry which is preliminary data.</text>
</comment>
<gene>
    <name evidence="1" type="ORF">GCM10007063_09850</name>
</gene>
<reference evidence="1" key="2">
    <citation type="submission" date="2020-09" db="EMBL/GenBank/DDBJ databases">
        <authorList>
            <person name="Sun Q."/>
            <person name="Ohkuma M."/>
        </authorList>
    </citation>
    <scope>NUCLEOTIDE SEQUENCE</scope>
    <source>
        <strain evidence="1">JCM 12580</strain>
    </source>
</reference>
<dbReference type="AlphaFoldDB" id="A0A917UW14"/>
<organism evidence="1 2">
    <name type="scientific">Lentibacillus kapialis</name>
    <dbReference type="NCBI Taxonomy" id="340214"/>
    <lineage>
        <taxon>Bacteria</taxon>
        <taxon>Bacillati</taxon>
        <taxon>Bacillota</taxon>
        <taxon>Bacilli</taxon>
        <taxon>Bacillales</taxon>
        <taxon>Bacillaceae</taxon>
        <taxon>Lentibacillus</taxon>
    </lineage>
</organism>
<name>A0A917UW14_9BACI</name>